<dbReference type="PANTHER" id="PTHR31126:SF1">
    <property type="entry name" value="TYROSINE SPECIFIC PROTEIN PHOSPHATASES DOMAIN-CONTAINING PROTEIN"/>
    <property type="match status" value="1"/>
</dbReference>
<dbReference type="GO" id="GO:0004725">
    <property type="term" value="F:protein tyrosine phosphatase activity"/>
    <property type="evidence" value="ECO:0007669"/>
    <property type="project" value="UniProtKB-EC"/>
</dbReference>
<feature type="signal peptide" evidence="2">
    <location>
        <begin position="1"/>
        <end position="29"/>
    </location>
</feature>
<dbReference type="Gene3D" id="3.90.190.10">
    <property type="entry name" value="Protein tyrosine phosphatase superfamily"/>
    <property type="match status" value="1"/>
</dbReference>
<dbReference type="SUPFAM" id="SSF52799">
    <property type="entry name" value="(Phosphotyrosine protein) phosphatases II"/>
    <property type="match status" value="1"/>
</dbReference>
<reference evidence="4" key="1">
    <citation type="journal article" date="2019" name="Int. J. Syst. Evol. Microbiol.">
        <title>The Global Catalogue of Microorganisms (GCM) 10K type strain sequencing project: providing services to taxonomists for standard genome sequencing and annotation.</title>
        <authorList>
            <consortium name="The Broad Institute Genomics Platform"/>
            <consortium name="The Broad Institute Genome Sequencing Center for Infectious Disease"/>
            <person name="Wu L."/>
            <person name="Ma J."/>
        </authorList>
    </citation>
    <scope>NUCLEOTIDE SEQUENCE [LARGE SCALE GENOMIC DNA]</scope>
    <source>
        <strain evidence="4">CCM 8933</strain>
    </source>
</reference>
<evidence type="ECO:0000313" key="3">
    <source>
        <dbReference type="EMBL" id="MFC6182482.1"/>
    </source>
</evidence>
<keyword evidence="3" id="KW-0378">Hydrolase</keyword>
<dbReference type="EMBL" id="JBHSSC010000045">
    <property type="protein sequence ID" value="MFC6182482.1"/>
    <property type="molecule type" value="Genomic_DNA"/>
</dbReference>
<evidence type="ECO:0000256" key="2">
    <source>
        <dbReference type="SAM" id="SignalP"/>
    </source>
</evidence>
<dbReference type="InterPro" id="IPR026893">
    <property type="entry name" value="Tyr/Ser_Pase_IphP-type"/>
</dbReference>
<dbReference type="EC" id="3.1.3.48" evidence="3"/>
<gene>
    <name evidence="3" type="ORF">ACFP5Y_14685</name>
</gene>
<dbReference type="Pfam" id="PF13350">
    <property type="entry name" value="Y_phosphatase3"/>
    <property type="match status" value="1"/>
</dbReference>
<dbReference type="PANTHER" id="PTHR31126">
    <property type="entry name" value="TYROSINE-PROTEIN PHOSPHATASE"/>
    <property type="match status" value="1"/>
</dbReference>
<proteinExistence type="inferred from homology"/>
<keyword evidence="2" id="KW-0732">Signal</keyword>
<name>A0ABW1S404_9LACO</name>
<keyword evidence="4" id="KW-1185">Reference proteome</keyword>
<evidence type="ECO:0000256" key="1">
    <source>
        <dbReference type="ARBA" id="ARBA00009580"/>
    </source>
</evidence>
<organism evidence="3 4">
    <name type="scientific">Lactiplantibacillus daowaiensis</name>
    <dbReference type="NCBI Taxonomy" id="2559918"/>
    <lineage>
        <taxon>Bacteria</taxon>
        <taxon>Bacillati</taxon>
        <taxon>Bacillota</taxon>
        <taxon>Bacilli</taxon>
        <taxon>Lactobacillales</taxon>
        <taxon>Lactobacillaceae</taxon>
        <taxon>Lactiplantibacillus</taxon>
    </lineage>
</organism>
<feature type="chain" id="PRO_5047265223" evidence="2">
    <location>
        <begin position="30"/>
        <end position="293"/>
    </location>
</feature>
<comment type="similarity">
    <text evidence="1">Belongs to the protein-tyrosine phosphatase family.</text>
</comment>
<sequence length="293" mass="32706">MKRSLIVAMLALSVASTGTSVTNPFLAHAATKTAKKAKTVKQPTVKEIKLKGAINVRDLGGYKTKNGKTIKKHKLLRSAALNTLTKTDAQKLVKTYHLATDIDLRTDMEKQKAPDVKIKGVKYVFDPVMKQFSKIGKTESGEKVMEHTYSQFVTTKTSRQAYHKLFQALLTNPKNKAVLWHCSAGKDRAGMGSVLVLSALGVDRKTINHDFMLSNKFRASTNKQHLAALTAKGVAKNSLDYKRTKAMDDVRMAYLNTSYRLIKKDYGSMNNFLHKGIGLSDHDITKLRQMYLK</sequence>
<dbReference type="Proteomes" id="UP001596282">
    <property type="component" value="Unassembled WGS sequence"/>
</dbReference>
<accession>A0ABW1S404</accession>
<comment type="caution">
    <text evidence="3">The sequence shown here is derived from an EMBL/GenBank/DDBJ whole genome shotgun (WGS) entry which is preliminary data.</text>
</comment>
<dbReference type="RefSeq" id="WP_223876580.1">
    <property type="nucleotide sequence ID" value="NZ_BJDJ01000001.1"/>
</dbReference>
<evidence type="ECO:0000313" key="4">
    <source>
        <dbReference type="Proteomes" id="UP001596282"/>
    </source>
</evidence>
<dbReference type="InterPro" id="IPR029021">
    <property type="entry name" value="Prot-tyrosine_phosphatase-like"/>
</dbReference>
<protein>
    <submittedName>
        <fullName evidence="3">Tyrosine-protein phosphatase</fullName>
        <ecNumber evidence="3">3.1.3.48</ecNumber>
    </submittedName>
</protein>